<organism evidence="3 4">
    <name type="scientific">Trifolium subterraneum</name>
    <name type="common">Subterranean clover</name>
    <dbReference type="NCBI Taxonomy" id="3900"/>
    <lineage>
        <taxon>Eukaryota</taxon>
        <taxon>Viridiplantae</taxon>
        <taxon>Streptophyta</taxon>
        <taxon>Embryophyta</taxon>
        <taxon>Tracheophyta</taxon>
        <taxon>Spermatophyta</taxon>
        <taxon>Magnoliopsida</taxon>
        <taxon>eudicotyledons</taxon>
        <taxon>Gunneridae</taxon>
        <taxon>Pentapetalae</taxon>
        <taxon>rosids</taxon>
        <taxon>fabids</taxon>
        <taxon>Fabales</taxon>
        <taxon>Fabaceae</taxon>
        <taxon>Papilionoideae</taxon>
        <taxon>50 kb inversion clade</taxon>
        <taxon>NPAAA clade</taxon>
        <taxon>Hologalegina</taxon>
        <taxon>IRL clade</taxon>
        <taxon>Trifolieae</taxon>
        <taxon>Trifolium</taxon>
    </lineage>
</organism>
<keyword evidence="4" id="KW-1185">Reference proteome</keyword>
<evidence type="ECO:0000256" key="1">
    <source>
        <dbReference type="SAM" id="Coils"/>
    </source>
</evidence>
<dbReference type="AlphaFoldDB" id="A0A2Z6NXH5"/>
<evidence type="ECO:0000313" key="4">
    <source>
        <dbReference type="Proteomes" id="UP000242715"/>
    </source>
</evidence>
<sequence length="394" mass="43811">MTSNGRFQLRIISTGLPMIHEVDCERFPFCWSTEHYAREAKSFTFKKGALPKEELVDLKALEDFVDGFPPSLWEDREGNPICDEEGHQLLSKKFINTKALLKCTTRPEAEDLLRMFVYFISEMKNTQLTLRKLQAEKKKREVGGASSSTLNTSAQSSPSRSIDLTGEKRVPEGVPGDGRPPKSARTDGGGSTILAPADETILASMGPESIKNVVAESSVAVFKLLEVATFLNGRECNYLRERDEARAHAKDFGERLSVVEKELSSQTKTLEDSQAEATRLEKELKDAKKEEEKLKRKVTDLEEKLSSLTLDPVADEEEKNLEPAGTYAKCSRADLIAKIYQVGDLQLEVASSSFQNALAQLQVLNPGIQLVTDGLDELKEVRDGQITTHSLDEE</sequence>
<feature type="compositionally biased region" description="Low complexity" evidence="2">
    <location>
        <begin position="145"/>
        <end position="159"/>
    </location>
</feature>
<keyword evidence="1" id="KW-0175">Coiled coil</keyword>
<protein>
    <submittedName>
        <fullName evidence="3">Uncharacterized protein</fullName>
    </submittedName>
</protein>
<name>A0A2Z6NXH5_TRISU</name>
<dbReference type="EMBL" id="DF973870">
    <property type="protein sequence ID" value="GAU41590.1"/>
    <property type="molecule type" value="Genomic_DNA"/>
</dbReference>
<proteinExistence type="predicted"/>
<accession>A0A2Z6NXH5</accession>
<gene>
    <name evidence="3" type="ORF">TSUD_271990</name>
</gene>
<feature type="region of interest" description="Disordered" evidence="2">
    <location>
        <begin position="139"/>
        <end position="193"/>
    </location>
</feature>
<evidence type="ECO:0000256" key="2">
    <source>
        <dbReference type="SAM" id="MobiDB-lite"/>
    </source>
</evidence>
<evidence type="ECO:0000313" key="3">
    <source>
        <dbReference type="EMBL" id="GAU41590.1"/>
    </source>
</evidence>
<reference evidence="4" key="1">
    <citation type="journal article" date="2017" name="Front. Plant Sci.">
        <title>Climate Clever Clovers: New Paradigm to Reduce the Environmental Footprint of Ruminants by Breeding Low Methanogenic Forages Utilizing Haplotype Variation.</title>
        <authorList>
            <person name="Kaur P."/>
            <person name="Appels R."/>
            <person name="Bayer P.E."/>
            <person name="Keeble-Gagnere G."/>
            <person name="Wang J."/>
            <person name="Hirakawa H."/>
            <person name="Shirasawa K."/>
            <person name="Vercoe P."/>
            <person name="Stefanova K."/>
            <person name="Durmic Z."/>
            <person name="Nichols P."/>
            <person name="Revell C."/>
            <person name="Isobe S.N."/>
            <person name="Edwards D."/>
            <person name="Erskine W."/>
        </authorList>
    </citation>
    <scope>NUCLEOTIDE SEQUENCE [LARGE SCALE GENOMIC DNA]</scope>
    <source>
        <strain evidence="4">cv. Daliak</strain>
    </source>
</reference>
<feature type="coiled-coil region" evidence="1">
    <location>
        <begin position="256"/>
        <end position="311"/>
    </location>
</feature>
<dbReference type="Proteomes" id="UP000242715">
    <property type="component" value="Unassembled WGS sequence"/>
</dbReference>